<dbReference type="AlphaFoldDB" id="A0A0R3TXD5"/>
<dbReference type="GO" id="GO:0007032">
    <property type="term" value="P:endosome organization"/>
    <property type="evidence" value="ECO:0007669"/>
    <property type="project" value="InterPro"/>
</dbReference>
<dbReference type="PANTHER" id="PTHR36983:SF2">
    <property type="entry name" value="DNAJ HOMOLOG SUBFAMILY C MEMBER 13"/>
    <property type="match status" value="1"/>
</dbReference>
<keyword evidence="3" id="KW-1185">Reference proteome</keyword>
<reference evidence="2 3" key="2">
    <citation type="submission" date="2018-11" db="EMBL/GenBank/DDBJ databases">
        <authorList>
            <consortium name="Pathogen Informatics"/>
        </authorList>
    </citation>
    <scope>NUCLEOTIDE SEQUENCE [LARGE SCALE GENOMIC DNA]</scope>
</reference>
<dbReference type="PANTHER" id="PTHR36983">
    <property type="entry name" value="DNAJ HOMOLOG SUBFAMILY C MEMBER 13"/>
    <property type="match status" value="1"/>
</dbReference>
<name>A0A0R3TXD5_RODNA</name>
<evidence type="ECO:0000313" key="4">
    <source>
        <dbReference type="WBParaSite" id="HNAJ_0001253001-mRNA-1"/>
    </source>
</evidence>
<dbReference type="Pfam" id="PF19432">
    <property type="entry name" value="RME-8_N"/>
    <property type="match status" value="1"/>
</dbReference>
<dbReference type="InterPro" id="IPR045802">
    <property type="entry name" value="GRV2/DNAJC13_N"/>
</dbReference>
<dbReference type="InterPro" id="IPR044978">
    <property type="entry name" value="GRV2/DNAJC13"/>
</dbReference>
<dbReference type="CDD" id="cd00934">
    <property type="entry name" value="PTB"/>
    <property type="match status" value="1"/>
</dbReference>
<dbReference type="STRING" id="102285.A0A0R3TXD5"/>
<proteinExistence type="predicted"/>
<dbReference type="GO" id="GO:2000641">
    <property type="term" value="P:regulation of early endosome to late endosome transport"/>
    <property type="evidence" value="ECO:0007669"/>
    <property type="project" value="InterPro"/>
</dbReference>
<evidence type="ECO:0000313" key="3">
    <source>
        <dbReference type="Proteomes" id="UP000278807"/>
    </source>
</evidence>
<reference evidence="4" key="1">
    <citation type="submission" date="2017-02" db="UniProtKB">
        <authorList>
            <consortium name="WormBaseParasite"/>
        </authorList>
    </citation>
    <scope>IDENTIFICATION</scope>
</reference>
<evidence type="ECO:0000259" key="1">
    <source>
        <dbReference type="Pfam" id="PF19432"/>
    </source>
</evidence>
<dbReference type="GO" id="GO:0006898">
    <property type="term" value="P:receptor-mediated endocytosis"/>
    <property type="evidence" value="ECO:0007669"/>
    <property type="project" value="TreeGrafter"/>
</dbReference>
<dbReference type="OrthoDB" id="69656at2759"/>
<gene>
    <name evidence="2" type="ORF">HNAJ_LOCUS12508</name>
</gene>
<sequence>MAMFFSWHTRLYFEPFVDPLLILHRESTRLHKMLMTSEMLFCEDSKRSFIRDDDHKQCLHFFPSFLSFGDKRHPRMQSNTNLASYLLTKNAWKRSYKRILSIGTQGITTYKKDDFRVTNQWLYEEVISVRPDSGLTKGNNSNGLQKFNLVTDGPGGRKTMLFLSEYRTEILTDLLRFRSLFAEKPRPTIKVPAAKITWSDKEKPVFLEITPISIDQIDQSSGRRVACYTYRDINYLAPVTGLNGAFAIVCGSQERIHLFRCADPTALMNSASEASAMYLGLVLNRTPSPLTLEHCKELRLGPIASPENMISTAEFVVQKVAPYRHGESAPPISRTLCLTERLLVERDPISYRPISAQPLCYVFALIRSRREPQTLTIEYTNGKVHRYYSSDRDSLLCSILDGVRASGNQYVCVLSTPSRRHLRMHPTSVPSSEEVESMHLKCLRQPPEDISFWETVERFNANVAYSGLVHSVSQD</sequence>
<organism evidence="4">
    <name type="scientific">Rodentolepis nana</name>
    <name type="common">Dwarf tapeworm</name>
    <name type="synonym">Hymenolepis nana</name>
    <dbReference type="NCBI Taxonomy" id="102285"/>
    <lineage>
        <taxon>Eukaryota</taxon>
        <taxon>Metazoa</taxon>
        <taxon>Spiralia</taxon>
        <taxon>Lophotrochozoa</taxon>
        <taxon>Platyhelminthes</taxon>
        <taxon>Cestoda</taxon>
        <taxon>Eucestoda</taxon>
        <taxon>Cyclophyllidea</taxon>
        <taxon>Hymenolepididae</taxon>
        <taxon>Rodentolepis</taxon>
    </lineage>
</organism>
<accession>A0A0R3TXD5</accession>
<dbReference type="EMBL" id="UZAE01014384">
    <property type="protein sequence ID" value="VDO13307.1"/>
    <property type="molecule type" value="Genomic_DNA"/>
</dbReference>
<dbReference type="Proteomes" id="UP000278807">
    <property type="component" value="Unassembled WGS sequence"/>
</dbReference>
<evidence type="ECO:0000313" key="2">
    <source>
        <dbReference type="EMBL" id="VDO13307.1"/>
    </source>
</evidence>
<feature type="domain" description="DnaJ homologue subfamily C GRV2/DNAJC13 N-terminal" evidence="1">
    <location>
        <begin position="84"/>
        <end position="475"/>
    </location>
</feature>
<dbReference type="GO" id="GO:0010008">
    <property type="term" value="C:endosome membrane"/>
    <property type="evidence" value="ECO:0007669"/>
    <property type="project" value="TreeGrafter"/>
</dbReference>
<protein>
    <submittedName>
        <fullName evidence="4">RME-8_N domain-containing protein</fullName>
    </submittedName>
</protein>
<dbReference type="WBParaSite" id="HNAJ_0001253001-mRNA-1">
    <property type="protein sequence ID" value="HNAJ_0001253001-mRNA-1"/>
    <property type="gene ID" value="HNAJ_0001253001"/>
</dbReference>